<reference evidence="4" key="1">
    <citation type="submission" date="2020-12" db="UniProtKB">
        <authorList>
            <consortium name="WormBaseParasite"/>
        </authorList>
    </citation>
    <scope>IDENTIFICATION</scope>
    <source>
        <strain evidence="4">MHco3</strain>
    </source>
</reference>
<protein>
    <submittedName>
        <fullName evidence="4">Recep_L_domain domain-containing protein</fullName>
    </submittedName>
</protein>
<dbReference type="WBParaSite" id="HCON_00124220-00001">
    <property type="protein sequence ID" value="HCON_00124220-00001"/>
    <property type="gene ID" value="HCON_00124220"/>
</dbReference>
<keyword evidence="3" id="KW-1185">Reference proteome</keyword>
<evidence type="ECO:0000313" key="3">
    <source>
        <dbReference type="Proteomes" id="UP000025227"/>
    </source>
</evidence>
<proteinExistence type="predicted"/>
<sequence>MMWWLAPPLYILMASITSCEGKAYHMCFVKKASDLEKTGRCDRISVESNDEVMRHPKLYDRIKSAAMWINVSIINSDLERLHESDSVAFPPRSTLILKNNTKLKTMPRLLIRDPFSSEIVIWDNPQLDTSPVLNECKRKKCPDHLMDHIQMPFTCNYQLPIPEGCRNVYGDFDLTNFHESFDQVESIIGTMTLNSSNLTSFPKLKNLRAIRQRNDGPVIIIENNPELRDVKALYSLDLYTKNADDAVHVANNTNLCINFADLDQKFPLHYLGYVDRCMASSGMGIITKQKQWIIISILAIILIKNR</sequence>
<dbReference type="SUPFAM" id="SSF52058">
    <property type="entry name" value="L domain-like"/>
    <property type="match status" value="1"/>
</dbReference>
<accession>A0A7I5EBE6</accession>
<dbReference type="InterPro" id="IPR000494">
    <property type="entry name" value="Rcpt_L-dom"/>
</dbReference>
<evidence type="ECO:0000313" key="4">
    <source>
        <dbReference type="WBParaSite" id="HCON_00124220-00001"/>
    </source>
</evidence>
<dbReference type="InterPro" id="IPR036941">
    <property type="entry name" value="Rcpt_L-dom_sf"/>
</dbReference>
<dbReference type="Gene3D" id="3.80.20.20">
    <property type="entry name" value="Receptor L-domain"/>
    <property type="match status" value="1"/>
</dbReference>
<keyword evidence="1" id="KW-0732">Signal</keyword>
<feature type="chain" id="PRO_5029738967" evidence="1">
    <location>
        <begin position="22"/>
        <end position="306"/>
    </location>
</feature>
<feature type="signal peptide" evidence="1">
    <location>
        <begin position="1"/>
        <end position="21"/>
    </location>
</feature>
<dbReference type="Proteomes" id="UP000025227">
    <property type="component" value="Unplaced"/>
</dbReference>
<evidence type="ECO:0000259" key="2">
    <source>
        <dbReference type="Pfam" id="PF01030"/>
    </source>
</evidence>
<feature type="domain" description="Receptor L-domain" evidence="2">
    <location>
        <begin position="164"/>
        <end position="264"/>
    </location>
</feature>
<evidence type="ECO:0000256" key="1">
    <source>
        <dbReference type="SAM" id="SignalP"/>
    </source>
</evidence>
<name>A0A7I5EBE6_HAECO</name>
<organism evidence="3 4">
    <name type="scientific">Haemonchus contortus</name>
    <name type="common">Barber pole worm</name>
    <dbReference type="NCBI Taxonomy" id="6289"/>
    <lineage>
        <taxon>Eukaryota</taxon>
        <taxon>Metazoa</taxon>
        <taxon>Ecdysozoa</taxon>
        <taxon>Nematoda</taxon>
        <taxon>Chromadorea</taxon>
        <taxon>Rhabditida</taxon>
        <taxon>Rhabditina</taxon>
        <taxon>Rhabditomorpha</taxon>
        <taxon>Strongyloidea</taxon>
        <taxon>Trichostrongylidae</taxon>
        <taxon>Haemonchus</taxon>
    </lineage>
</organism>
<dbReference type="AlphaFoldDB" id="A0A7I5EBE6"/>
<dbReference type="OrthoDB" id="5789728at2759"/>
<dbReference type="Pfam" id="PF01030">
    <property type="entry name" value="Recep_L_domain"/>
    <property type="match status" value="1"/>
</dbReference>